<evidence type="ECO:0000313" key="1">
    <source>
        <dbReference type="EMBL" id="CDN86923.1"/>
    </source>
</evidence>
<protein>
    <recommendedName>
        <fullName evidence="3">Cytoplasmic protein</fullName>
    </recommendedName>
</protein>
<dbReference type="EMBL" id="CCAE010000007">
    <property type="protein sequence ID" value="CDN86923.1"/>
    <property type="molecule type" value="Genomic_DNA"/>
</dbReference>
<gene>
    <name evidence="1" type="ORF">BN948_01341</name>
</gene>
<dbReference type="AlphaFoldDB" id="A0A1L1PG03"/>
<evidence type="ECO:0008006" key="3">
    <source>
        <dbReference type="Google" id="ProtNLM"/>
    </source>
</evidence>
<dbReference type="PANTHER" id="PTHR30528">
    <property type="entry name" value="CYTOPLASMIC PROTEIN"/>
    <property type="match status" value="1"/>
</dbReference>
<reference evidence="2" key="1">
    <citation type="submission" date="2014-02" db="EMBL/GenBank/DDBJ databases">
        <authorList>
            <person name="Gan H."/>
        </authorList>
    </citation>
    <scope>NUCLEOTIDE SEQUENCE [LARGE SCALE GENOMIC DNA]</scope>
    <source>
        <strain evidence="2">S1</strain>
    </source>
</reference>
<dbReference type="Proteomes" id="UP000028878">
    <property type="component" value="Unassembled WGS sequence"/>
</dbReference>
<dbReference type="Pfam" id="PF06224">
    <property type="entry name" value="AlkZ-like"/>
    <property type="match status" value="1"/>
</dbReference>
<sequence>MATPLTLDDLRRHAIARSLFKPMTLPAAVRRLGFVQADPMRAPARAQDLILFQRVQDYRAGDLERRYERLGLEEDAFVNYGFVPRDMLALLHPRTPRQAWDEDTTQRARAVLDFVRERGLAHPREVGEAFAHHGRVAGYWGGDLNASTRLLDHMHYHGWLRVRRREAGTRVYEAMSHAEQDDSPAARLARAQALVDAIVALYAPLPAPSLGYLVTLLRYGAPHLAVETRAVVQAARTRYGHAVVDGTTWFWPADENPASRRHKPHEGLRLLAPFDPVAWDRRRFEMLWGWAYRFEAYVPAPRRTMGHYALPLLWGEQMLGWANLRLERGQLRHELGFVAGRAPRDPAFRRALDDELARFTEFLTGYGRAAGSPEER</sequence>
<organism evidence="1 2">
    <name type="scientific">Hydrogenophaga intermedia</name>
    <dbReference type="NCBI Taxonomy" id="65786"/>
    <lineage>
        <taxon>Bacteria</taxon>
        <taxon>Pseudomonadati</taxon>
        <taxon>Pseudomonadota</taxon>
        <taxon>Betaproteobacteria</taxon>
        <taxon>Burkholderiales</taxon>
        <taxon>Comamonadaceae</taxon>
        <taxon>Hydrogenophaga</taxon>
    </lineage>
</organism>
<proteinExistence type="predicted"/>
<keyword evidence="2" id="KW-1185">Reference proteome</keyword>
<reference evidence="2" key="2">
    <citation type="submission" date="2014-11" db="EMBL/GenBank/DDBJ databases">
        <title>Draft genome sequence of Hydrogenophaga intermedia S1.</title>
        <authorList>
            <person name="Gan H.M."/>
            <person name="Chew T.H."/>
            <person name="Stolz A."/>
        </authorList>
    </citation>
    <scope>NUCLEOTIDE SEQUENCE [LARGE SCALE GENOMIC DNA]</scope>
    <source>
        <strain evidence="2">S1</strain>
    </source>
</reference>
<accession>A0A1L1PG03</accession>
<dbReference type="InterPro" id="IPR009351">
    <property type="entry name" value="AlkZ-like"/>
</dbReference>
<dbReference type="RefSeq" id="WP_009517233.1">
    <property type="nucleotide sequence ID" value="NZ_CCAE010000007.1"/>
</dbReference>
<dbReference type="PANTHER" id="PTHR30528:SF0">
    <property type="entry name" value="CYTOPLASMIC PROTEIN"/>
    <property type="match status" value="1"/>
</dbReference>
<name>A0A1L1PG03_HYDIT</name>
<evidence type="ECO:0000313" key="2">
    <source>
        <dbReference type="Proteomes" id="UP000028878"/>
    </source>
</evidence>